<reference evidence="17" key="1">
    <citation type="submission" date="2017-04" db="EMBL/GenBank/DDBJ databases">
        <authorList>
            <person name="Varghese N."/>
            <person name="Submissions S."/>
        </authorList>
    </citation>
    <scope>NUCLEOTIDE SEQUENCE [LARGE SCALE GENOMIC DNA]</scope>
</reference>
<dbReference type="EMBL" id="FXWH01000001">
    <property type="protein sequence ID" value="SMQ59033.1"/>
    <property type="molecule type" value="Genomic_DNA"/>
</dbReference>
<comment type="subcellular location">
    <subcellularLocation>
        <location evidence="1">Cell inner membrane</location>
        <topology evidence="1">Multi-pass membrane protein</topology>
    </subcellularLocation>
</comment>
<dbReference type="SUPFAM" id="SSF103190">
    <property type="entry name" value="Sensory domain-like"/>
    <property type="match status" value="1"/>
</dbReference>
<dbReference type="CDD" id="cd11386">
    <property type="entry name" value="MCP_signal"/>
    <property type="match status" value="1"/>
</dbReference>
<dbReference type="PROSITE" id="PS50885">
    <property type="entry name" value="HAMP"/>
    <property type="match status" value="1"/>
</dbReference>
<keyword evidence="2" id="KW-1003">Cell membrane</keyword>
<dbReference type="InterPro" id="IPR000727">
    <property type="entry name" value="T_SNARE_dom"/>
</dbReference>
<feature type="domain" description="Methyl-accepting transducer" evidence="13">
    <location>
        <begin position="357"/>
        <end position="593"/>
    </location>
</feature>
<evidence type="ECO:0000256" key="12">
    <source>
        <dbReference type="SAM" id="Phobius"/>
    </source>
</evidence>
<protein>
    <submittedName>
        <fullName evidence="16">Methyl-accepting chemotaxis sensory transducer with Cache sensor</fullName>
    </submittedName>
</protein>
<evidence type="ECO:0000256" key="4">
    <source>
        <dbReference type="ARBA" id="ARBA00022500"/>
    </source>
</evidence>
<dbReference type="SMART" id="SM00283">
    <property type="entry name" value="MA"/>
    <property type="match status" value="1"/>
</dbReference>
<dbReference type="FunFam" id="1.10.287.950:FF:000001">
    <property type="entry name" value="Methyl-accepting chemotaxis sensory transducer"/>
    <property type="match status" value="1"/>
</dbReference>
<evidence type="ECO:0000256" key="1">
    <source>
        <dbReference type="ARBA" id="ARBA00004429"/>
    </source>
</evidence>
<evidence type="ECO:0000256" key="10">
    <source>
        <dbReference type="ARBA" id="ARBA00029447"/>
    </source>
</evidence>
<keyword evidence="4" id="KW-0145">Chemotaxis</keyword>
<dbReference type="PANTHER" id="PTHR32089">
    <property type="entry name" value="METHYL-ACCEPTING CHEMOTAXIS PROTEIN MCPB"/>
    <property type="match status" value="1"/>
</dbReference>
<dbReference type="CDD" id="cd12913">
    <property type="entry name" value="PDC1_MCP_like"/>
    <property type="match status" value="1"/>
</dbReference>
<keyword evidence="6 12" id="KW-0812">Transmembrane</keyword>
<dbReference type="RefSeq" id="WP_086433404.1">
    <property type="nucleotide sequence ID" value="NZ_FXWH01000001.1"/>
</dbReference>
<keyword evidence="8 12" id="KW-0472">Membrane</keyword>
<dbReference type="Pfam" id="PF00015">
    <property type="entry name" value="MCPsignal"/>
    <property type="match status" value="1"/>
</dbReference>
<evidence type="ECO:0000259" key="13">
    <source>
        <dbReference type="PROSITE" id="PS50111"/>
    </source>
</evidence>
<gene>
    <name evidence="16" type="ORF">SAMN06297229_0206</name>
</gene>
<evidence type="ECO:0000256" key="11">
    <source>
        <dbReference type="PROSITE-ProRule" id="PRU00284"/>
    </source>
</evidence>
<feature type="domain" description="HAMP" evidence="15">
    <location>
        <begin position="298"/>
        <end position="352"/>
    </location>
</feature>
<dbReference type="SMART" id="SM00304">
    <property type="entry name" value="HAMP"/>
    <property type="match status" value="1"/>
</dbReference>
<evidence type="ECO:0000256" key="9">
    <source>
        <dbReference type="ARBA" id="ARBA00023224"/>
    </source>
</evidence>
<keyword evidence="5" id="KW-0997">Cell inner membrane</keyword>
<proteinExistence type="inferred from homology"/>
<keyword evidence="7 12" id="KW-1133">Transmembrane helix</keyword>
<evidence type="ECO:0000256" key="5">
    <source>
        <dbReference type="ARBA" id="ARBA00022519"/>
    </source>
</evidence>
<dbReference type="PROSITE" id="PS50111">
    <property type="entry name" value="CHEMOTAXIS_TRANSDUC_2"/>
    <property type="match status" value="1"/>
</dbReference>
<dbReference type="Gene3D" id="1.10.287.950">
    <property type="entry name" value="Methyl-accepting chemotaxis protein"/>
    <property type="match status" value="1"/>
</dbReference>
<evidence type="ECO:0000256" key="8">
    <source>
        <dbReference type="ARBA" id="ARBA00023136"/>
    </source>
</evidence>
<dbReference type="PRINTS" id="PR00260">
    <property type="entry name" value="CHEMTRNSDUCR"/>
</dbReference>
<evidence type="ECO:0000256" key="3">
    <source>
        <dbReference type="ARBA" id="ARBA00022481"/>
    </source>
</evidence>
<keyword evidence="9 11" id="KW-0807">Transducer</keyword>
<evidence type="ECO:0000313" key="16">
    <source>
        <dbReference type="EMBL" id="SMQ59033.1"/>
    </source>
</evidence>
<evidence type="ECO:0000259" key="14">
    <source>
        <dbReference type="PROSITE" id="PS50192"/>
    </source>
</evidence>
<feature type="transmembrane region" description="Helical" evidence="12">
    <location>
        <begin position="274"/>
        <end position="297"/>
    </location>
</feature>
<sequence>MLRSMKFTHKVVATAAAILVVVFGAFTLSNFLQMRAQTQQDLRQQLQALSQSVSQNIANWLNVRSDIIVATANAVTASDDKAAILAKVKQSRGAGDFKNVYVGLPDGTFILDDQTIDLPADYDARSRPWYQLAVAEDQATFTEPYIDVTTNELTISAVMPIEHNGSFGGVAGGDMMLDVISTIVNQVDFMGLGFAFLVNADGKVLTHTNQQWVDKNISEYLGSNATIETAFNDYEIAGKEHMVSFQRVEGIDGVQWFLAVAIDRDAAFANVASFGITAIAFMVGGVVAVVLLFSWLLRILLRPMYRLNAAVKDLAEGEGDLTFRLPVETEDEFGELSGSMNTFLEKIHHAISEVNQAALQVEANVKDMTDATQRSLTVSDQQSARTNAVATAINQLNASSSEIAENASSASAQASHGTKMSAASRQALQANIHAITELSDKMEASSAAIAKLDDNTRNIEQILEVIKGVTEQTNLLALNAAIEAARAGEAGRGFAVVADEVRGLAQRTQDSAQEIENMIEVLQKGTQDVVDVISQSQQTSESCVKTAHEAEEHMQDVDTAIAEMDSVNHSVASATEEQTTVIKTLDNDIHDISDLNQQGIQNLRDTNAACTALQEQFERLEAMVQRFKV</sequence>
<dbReference type="Pfam" id="PF02743">
    <property type="entry name" value="dCache_1"/>
    <property type="match status" value="1"/>
</dbReference>
<keyword evidence="3" id="KW-0488">Methylation</keyword>
<dbReference type="PROSITE" id="PS50192">
    <property type="entry name" value="T_SNARE"/>
    <property type="match status" value="1"/>
</dbReference>
<keyword evidence="17" id="KW-1185">Reference proteome</keyword>
<dbReference type="Pfam" id="PF00672">
    <property type="entry name" value="HAMP"/>
    <property type="match status" value="1"/>
</dbReference>
<comment type="similarity">
    <text evidence="10">Belongs to the methyl-accepting chemotaxis (MCP) protein family.</text>
</comment>
<dbReference type="GO" id="GO:0006935">
    <property type="term" value="P:chemotaxis"/>
    <property type="evidence" value="ECO:0007669"/>
    <property type="project" value="UniProtKB-KW"/>
</dbReference>
<evidence type="ECO:0000313" key="17">
    <source>
        <dbReference type="Proteomes" id="UP000194450"/>
    </source>
</evidence>
<dbReference type="Gene3D" id="3.30.450.20">
    <property type="entry name" value="PAS domain"/>
    <property type="match status" value="2"/>
</dbReference>
<dbReference type="PANTHER" id="PTHR32089:SF39">
    <property type="entry name" value="METHYL-ACCEPTING CHEMOTAXIS PROTEIN HLYB"/>
    <property type="match status" value="1"/>
</dbReference>
<accession>A0A1Y6EFU9</accession>
<dbReference type="GO" id="GO:0005886">
    <property type="term" value="C:plasma membrane"/>
    <property type="evidence" value="ECO:0007669"/>
    <property type="project" value="UniProtKB-SubCell"/>
</dbReference>
<dbReference type="CDD" id="cd06225">
    <property type="entry name" value="HAMP"/>
    <property type="match status" value="1"/>
</dbReference>
<organism evidence="16 17">
    <name type="scientific">Pseudidiomarina planktonica</name>
    <dbReference type="NCBI Taxonomy" id="1323738"/>
    <lineage>
        <taxon>Bacteria</taxon>
        <taxon>Pseudomonadati</taxon>
        <taxon>Pseudomonadota</taxon>
        <taxon>Gammaproteobacteria</taxon>
        <taxon>Alteromonadales</taxon>
        <taxon>Idiomarinaceae</taxon>
        <taxon>Pseudidiomarina</taxon>
    </lineage>
</organism>
<dbReference type="InterPro" id="IPR004090">
    <property type="entry name" value="Chemotax_Me-accpt_rcpt"/>
</dbReference>
<dbReference type="AlphaFoldDB" id="A0A1Y6EFU9"/>
<dbReference type="OrthoDB" id="5800769at2"/>
<evidence type="ECO:0000256" key="2">
    <source>
        <dbReference type="ARBA" id="ARBA00022475"/>
    </source>
</evidence>
<dbReference type="InterPro" id="IPR004089">
    <property type="entry name" value="MCPsignal_dom"/>
</dbReference>
<dbReference type="InterPro" id="IPR003660">
    <property type="entry name" value="HAMP_dom"/>
</dbReference>
<dbReference type="InterPro" id="IPR033479">
    <property type="entry name" value="dCache_1"/>
</dbReference>
<dbReference type="GO" id="GO:0007165">
    <property type="term" value="P:signal transduction"/>
    <property type="evidence" value="ECO:0007669"/>
    <property type="project" value="UniProtKB-KW"/>
</dbReference>
<dbReference type="CDD" id="cd12912">
    <property type="entry name" value="PDC2_MCP_like"/>
    <property type="match status" value="1"/>
</dbReference>
<name>A0A1Y6EFU9_9GAMM</name>
<feature type="domain" description="T-SNARE coiled-coil homology" evidence="14">
    <location>
        <begin position="544"/>
        <end position="606"/>
    </location>
</feature>
<dbReference type="Proteomes" id="UP000194450">
    <property type="component" value="Unassembled WGS sequence"/>
</dbReference>
<dbReference type="SUPFAM" id="SSF58104">
    <property type="entry name" value="Methyl-accepting chemotaxis protein (MCP) signaling domain"/>
    <property type="match status" value="1"/>
</dbReference>
<evidence type="ECO:0000256" key="6">
    <source>
        <dbReference type="ARBA" id="ARBA00022692"/>
    </source>
</evidence>
<dbReference type="InterPro" id="IPR029151">
    <property type="entry name" value="Sensor-like_sf"/>
</dbReference>
<dbReference type="GO" id="GO:0004888">
    <property type="term" value="F:transmembrane signaling receptor activity"/>
    <property type="evidence" value="ECO:0007669"/>
    <property type="project" value="InterPro"/>
</dbReference>
<evidence type="ECO:0000259" key="15">
    <source>
        <dbReference type="PROSITE" id="PS50885"/>
    </source>
</evidence>
<evidence type="ECO:0000256" key="7">
    <source>
        <dbReference type="ARBA" id="ARBA00022989"/>
    </source>
</evidence>